<name>A0A7R8YQL3_HERIL</name>
<evidence type="ECO:0000256" key="1">
    <source>
        <dbReference type="SAM" id="MobiDB-lite"/>
    </source>
</evidence>
<gene>
    <name evidence="2" type="ORF">HERILL_LOCUS4874</name>
</gene>
<dbReference type="EMBL" id="LR899010">
    <property type="protein sequence ID" value="CAD7081783.1"/>
    <property type="molecule type" value="Genomic_DNA"/>
</dbReference>
<sequence length="139" mass="15821">MGEQNRKSDENMVTADEWTSDLKGNLAQKRKSGSGDDRASKHMHGSDRRPSQVVSNNLTLLGLFCFLFGSLEGAEGIYFDKVADVLFYSSKWNLLIFYDLSAHYEELVHLTISKLAEICGDFEKALHFLYCKLNYIRLS</sequence>
<organism evidence="2 3">
    <name type="scientific">Hermetia illucens</name>
    <name type="common">Black soldier fly</name>
    <dbReference type="NCBI Taxonomy" id="343691"/>
    <lineage>
        <taxon>Eukaryota</taxon>
        <taxon>Metazoa</taxon>
        <taxon>Ecdysozoa</taxon>
        <taxon>Arthropoda</taxon>
        <taxon>Hexapoda</taxon>
        <taxon>Insecta</taxon>
        <taxon>Pterygota</taxon>
        <taxon>Neoptera</taxon>
        <taxon>Endopterygota</taxon>
        <taxon>Diptera</taxon>
        <taxon>Brachycera</taxon>
        <taxon>Stratiomyomorpha</taxon>
        <taxon>Stratiomyidae</taxon>
        <taxon>Hermetiinae</taxon>
        <taxon>Hermetia</taxon>
    </lineage>
</organism>
<dbReference type="Proteomes" id="UP000594454">
    <property type="component" value="Chromosome 2"/>
</dbReference>
<evidence type="ECO:0000313" key="3">
    <source>
        <dbReference type="Proteomes" id="UP000594454"/>
    </source>
</evidence>
<proteinExistence type="predicted"/>
<feature type="compositionally biased region" description="Basic and acidic residues" evidence="1">
    <location>
        <begin position="33"/>
        <end position="50"/>
    </location>
</feature>
<keyword evidence="3" id="KW-1185">Reference proteome</keyword>
<dbReference type="InParanoid" id="A0A7R8YQL3"/>
<accession>A0A7R8YQL3</accession>
<feature type="compositionally biased region" description="Basic and acidic residues" evidence="1">
    <location>
        <begin position="1"/>
        <end position="10"/>
    </location>
</feature>
<feature type="region of interest" description="Disordered" evidence="1">
    <location>
        <begin position="1"/>
        <end position="51"/>
    </location>
</feature>
<evidence type="ECO:0000313" key="2">
    <source>
        <dbReference type="EMBL" id="CAD7081783.1"/>
    </source>
</evidence>
<dbReference type="AlphaFoldDB" id="A0A7R8YQL3"/>
<reference evidence="2 3" key="1">
    <citation type="submission" date="2020-11" db="EMBL/GenBank/DDBJ databases">
        <authorList>
            <person name="Wallbank WR R."/>
            <person name="Pardo Diaz C."/>
            <person name="Kozak K."/>
            <person name="Martin S."/>
            <person name="Jiggins C."/>
            <person name="Moest M."/>
            <person name="Warren A I."/>
            <person name="Generalovic N T."/>
            <person name="Byers J.R.P. K."/>
            <person name="Montejo-Kovacevich G."/>
            <person name="Yen C E."/>
        </authorList>
    </citation>
    <scope>NUCLEOTIDE SEQUENCE [LARGE SCALE GENOMIC DNA]</scope>
</reference>
<protein>
    <submittedName>
        <fullName evidence="2">Uncharacterized protein</fullName>
    </submittedName>
</protein>